<dbReference type="PANTHER" id="PTHR46401:SF8">
    <property type="entry name" value="BLL6006 PROTEIN"/>
    <property type="match status" value="1"/>
</dbReference>
<keyword evidence="2" id="KW-0808">Transferase</keyword>
<dbReference type="Proteomes" id="UP000295341">
    <property type="component" value="Unassembled WGS sequence"/>
</dbReference>
<dbReference type="SUPFAM" id="SSF53756">
    <property type="entry name" value="UDP-Glycosyltransferase/glycogen phosphorylase"/>
    <property type="match status" value="1"/>
</dbReference>
<accession>A0A4R7NTV1</accession>
<dbReference type="CDD" id="cd03809">
    <property type="entry name" value="GT4_MtfB-like"/>
    <property type="match status" value="1"/>
</dbReference>
<evidence type="ECO:0000259" key="1">
    <source>
        <dbReference type="Pfam" id="PF00534"/>
    </source>
</evidence>
<proteinExistence type="predicted"/>
<feature type="domain" description="Glycosyl transferase family 1" evidence="1">
    <location>
        <begin position="206"/>
        <end position="349"/>
    </location>
</feature>
<dbReference type="Pfam" id="PF00534">
    <property type="entry name" value="Glycos_transf_1"/>
    <property type="match status" value="1"/>
</dbReference>
<reference evidence="2 3" key="1">
    <citation type="submission" date="2019-03" db="EMBL/GenBank/DDBJ databases">
        <title>Genomic Encyclopedia of Type Strains, Phase IV (KMG-IV): sequencing the most valuable type-strain genomes for metagenomic binning, comparative biology and taxonomic classification.</title>
        <authorList>
            <person name="Goeker M."/>
        </authorList>
    </citation>
    <scope>NUCLEOTIDE SEQUENCE [LARGE SCALE GENOMIC DNA]</scope>
    <source>
        <strain evidence="2 3">DSM 26377</strain>
    </source>
</reference>
<name>A0A4R7NTV1_9GAMM</name>
<dbReference type="RefSeq" id="WP_162851370.1">
    <property type="nucleotide sequence ID" value="NZ_MWIN01000003.1"/>
</dbReference>
<organism evidence="2 3">
    <name type="scientific">Panacagrimonas perspica</name>
    <dbReference type="NCBI Taxonomy" id="381431"/>
    <lineage>
        <taxon>Bacteria</taxon>
        <taxon>Pseudomonadati</taxon>
        <taxon>Pseudomonadota</taxon>
        <taxon>Gammaproteobacteria</taxon>
        <taxon>Nevskiales</taxon>
        <taxon>Nevskiaceae</taxon>
        <taxon>Panacagrimonas</taxon>
    </lineage>
</organism>
<dbReference type="GO" id="GO:0016757">
    <property type="term" value="F:glycosyltransferase activity"/>
    <property type="evidence" value="ECO:0007669"/>
    <property type="project" value="InterPro"/>
</dbReference>
<comment type="caution">
    <text evidence="2">The sequence shown here is derived from an EMBL/GenBank/DDBJ whole genome shotgun (WGS) entry which is preliminary data.</text>
</comment>
<gene>
    <name evidence="2" type="ORF">DFR24_4402</name>
</gene>
<keyword evidence="3" id="KW-1185">Reference proteome</keyword>
<protein>
    <submittedName>
        <fullName evidence="2">Glycosyltransferase involved in cell wall biosynthesis</fullName>
    </submittedName>
</protein>
<dbReference type="PANTHER" id="PTHR46401">
    <property type="entry name" value="GLYCOSYLTRANSFERASE WBBK-RELATED"/>
    <property type="match status" value="1"/>
</dbReference>
<sequence length="394" mass="43799">MIRVAFSLIGGRTWTGGNNYLRNLLEALTRHRRDAVQPVIFLGTDIDAKDRAPFERIPGVEVVHSAVMNEARKTASLLRGLIAGRDTARRDLYRGERIGCVFESASFLGWRTGIPAIAWVPDLQHRELSHLFTRFGWWKRELGFRAQIAAGYTVMVSSEHTRMAFERIYRTSSGRVHAVRFAVPAPAPVDFAAARAVADAYGLPERFFFLPNQFWAHKNHRLVIEALAQLKRMGREDVVVAATGMPLDPRNPGHFGALQRSISESGVSAQMRILGLVPFEHLSMLMAAGQALLNPSLMEGWSTTVEEARAQGAPMILSDLPVHREQMGTEADYFDPHDAASLAAVLDRWQPLSTPERLARTQAAHRASESRVIAYADDFLRVLRVACEPASGTP</sequence>
<dbReference type="AlphaFoldDB" id="A0A4R7NTV1"/>
<evidence type="ECO:0000313" key="2">
    <source>
        <dbReference type="EMBL" id="TDU24139.1"/>
    </source>
</evidence>
<dbReference type="EMBL" id="SOBT01000012">
    <property type="protein sequence ID" value="TDU24139.1"/>
    <property type="molecule type" value="Genomic_DNA"/>
</dbReference>
<dbReference type="InterPro" id="IPR001296">
    <property type="entry name" value="Glyco_trans_1"/>
</dbReference>
<evidence type="ECO:0000313" key="3">
    <source>
        <dbReference type="Proteomes" id="UP000295341"/>
    </source>
</evidence>
<dbReference type="Gene3D" id="3.40.50.2000">
    <property type="entry name" value="Glycogen Phosphorylase B"/>
    <property type="match status" value="1"/>
</dbReference>